<dbReference type="GO" id="GO:0004867">
    <property type="term" value="F:serine-type endopeptidase inhibitor activity"/>
    <property type="evidence" value="ECO:0007669"/>
    <property type="project" value="InterPro"/>
</dbReference>
<name>A0A023FTH1_AMBCJ</name>
<keyword evidence="1" id="KW-0732">Signal</keyword>
<dbReference type="InterPro" id="IPR036880">
    <property type="entry name" value="Kunitz_BPTI_sf"/>
</dbReference>
<organism evidence="2">
    <name type="scientific">Amblyomma cajennense</name>
    <name type="common">Cayenne tick</name>
    <name type="synonym">Acarus cajennensis</name>
    <dbReference type="NCBI Taxonomy" id="34607"/>
    <lineage>
        <taxon>Eukaryota</taxon>
        <taxon>Metazoa</taxon>
        <taxon>Ecdysozoa</taxon>
        <taxon>Arthropoda</taxon>
        <taxon>Chelicerata</taxon>
        <taxon>Arachnida</taxon>
        <taxon>Acari</taxon>
        <taxon>Parasitiformes</taxon>
        <taxon>Ixodida</taxon>
        <taxon>Ixodoidea</taxon>
        <taxon>Ixodidae</taxon>
        <taxon>Amblyomminae</taxon>
        <taxon>Amblyomma</taxon>
    </lineage>
</organism>
<feature type="chain" id="PRO_5001521304" evidence="1">
    <location>
        <begin position="23"/>
        <end position="173"/>
    </location>
</feature>
<accession>A0A023FTH1</accession>
<dbReference type="SUPFAM" id="SSF57362">
    <property type="entry name" value="BPTI-like"/>
    <property type="match status" value="1"/>
</dbReference>
<evidence type="ECO:0000256" key="1">
    <source>
        <dbReference type="SAM" id="SignalP"/>
    </source>
</evidence>
<dbReference type="EMBL" id="GBBK01000494">
    <property type="protein sequence ID" value="JAC23988.1"/>
    <property type="molecule type" value="mRNA"/>
</dbReference>
<evidence type="ECO:0000313" key="2">
    <source>
        <dbReference type="EMBL" id="JAC23988.1"/>
    </source>
</evidence>
<reference evidence="2" key="1">
    <citation type="submission" date="2014-03" db="EMBL/GenBank/DDBJ databases">
        <title>The sialotranscriptome of Amblyomma triste, Amblyomma parvum and Amblyomma cajennense ticks, uncovered by 454-based RNA-seq.</title>
        <authorList>
            <person name="Garcia G.R."/>
            <person name="Gardinassi L.G."/>
            <person name="Ribeiro J.M."/>
            <person name="Anatriello E."/>
            <person name="Ferreira B.R."/>
            <person name="Moreira H.N."/>
            <person name="Mafra C."/>
            <person name="Olegario M.M."/>
            <person name="Szabo P.J."/>
            <person name="Miranda-Santos I.K."/>
            <person name="Maruyama S.R."/>
        </authorList>
    </citation>
    <scope>NUCLEOTIDE SEQUENCE</scope>
    <source>
        <strain evidence="2">Uberlandia</strain>
        <tissue evidence="2">Salivary glands</tissue>
    </source>
</reference>
<feature type="signal peptide" evidence="1">
    <location>
        <begin position="1"/>
        <end position="22"/>
    </location>
</feature>
<sequence length="173" mass="19034">MRCPLIAFVSLYASAALMVAEGGHGNEETTIKPQCQTPQPPFFNASDECDKSDTLFIFNTTSRLCEATLIDPTKHNNTFESRFQCVSACNPGQGASFCADSPKNACNGSTEGSEVSYFYNVSVGECQEYPDCGEFEYKTTDWNGFYDDINCKFQCLGFNESNVYGSNKTKQVG</sequence>
<dbReference type="AlphaFoldDB" id="A0A023FTH1"/>
<protein>
    <submittedName>
        <fullName evidence="2">Putative serine proteinase inhibitor</fullName>
    </submittedName>
</protein>
<proteinExistence type="evidence at transcript level"/>